<dbReference type="InterPro" id="IPR013320">
    <property type="entry name" value="ConA-like_dom_sf"/>
</dbReference>
<gene>
    <name evidence="5" type="ORF">ISP18_10275</name>
</gene>
<organism evidence="5 6">
    <name type="scientific">Dyella humi</name>
    <dbReference type="NCBI Taxonomy" id="1770547"/>
    <lineage>
        <taxon>Bacteria</taxon>
        <taxon>Pseudomonadati</taxon>
        <taxon>Pseudomonadota</taxon>
        <taxon>Gammaproteobacteria</taxon>
        <taxon>Lysobacterales</taxon>
        <taxon>Rhodanobacteraceae</taxon>
        <taxon>Dyella</taxon>
    </lineage>
</organism>
<keyword evidence="3" id="KW-0732">Signal</keyword>
<accession>A0ABW8IIG2</accession>
<feature type="signal peptide" evidence="3">
    <location>
        <begin position="1"/>
        <end position="32"/>
    </location>
</feature>
<dbReference type="InterPro" id="IPR000757">
    <property type="entry name" value="Beta-glucanase-like"/>
</dbReference>
<name>A0ABW8IIG2_9GAMM</name>
<evidence type="ECO:0000256" key="1">
    <source>
        <dbReference type="ARBA" id="ARBA00006865"/>
    </source>
</evidence>
<feature type="domain" description="GH16" evidence="4">
    <location>
        <begin position="68"/>
        <end position="314"/>
    </location>
</feature>
<feature type="region of interest" description="Disordered" evidence="2">
    <location>
        <begin position="314"/>
        <end position="341"/>
    </location>
</feature>
<comment type="similarity">
    <text evidence="1">Belongs to the glycosyl hydrolase 16 family.</text>
</comment>
<comment type="caution">
    <text evidence="5">The sequence shown here is derived from an EMBL/GenBank/DDBJ whole genome shotgun (WGS) entry which is preliminary data.</text>
</comment>
<dbReference type="Gene3D" id="2.60.120.200">
    <property type="match status" value="1"/>
</dbReference>
<dbReference type="Proteomes" id="UP001620409">
    <property type="component" value="Unassembled WGS sequence"/>
</dbReference>
<dbReference type="RefSeq" id="WP_380010466.1">
    <property type="nucleotide sequence ID" value="NZ_JADIKI010000022.1"/>
</dbReference>
<keyword evidence="6" id="KW-1185">Reference proteome</keyword>
<dbReference type="EMBL" id="JADIKI010000022">
    <property type="protein sequence ID" value="MFK2854975.1"/>
    <property type="molecule type" value="Genomic_DNA"/>
</dbReference>
<dbReference type="PROSITE" id="PS51762">
    <property type="entry name" value="GH16_2"/>
    <property type="match status" value="1"/>
</dbReference>
<reference evidence="5 6" key="1">
    <citation type="submission" date="2020-10" db="EMBL/GenBank/DDBJ databases">
        <title>Phylogeny of dyella-like bacteria.</title>
        <authorList>
            <person name="Fu J."/>
        </authorList>
    </citation>
    <scope>NUCLEOTIDE SEQUENCE [LARGE SCALE GENOMIC DNA]</scope>
    <source>
        <strain evidence="5 6">DHG40</strain>
    </source>
</reference>
<evidence type="ECO:0000313" key="5">
    <source>
        <dbReference type="EMBL" id="MFK2854975.1"/>
    </source>
</evidence>
<evidence type="ECO:0000313" key="6">
    <source>
        <dbReference type="Proteomes" id="UP001620409"/>
    </source>
</evidence>
<protein>
    <submittedName>
        <fullName evidence="5">Family 16 glycosylhydrolase</fullName>
    </submittedName>
</protein>
<feature type="chain" id="PRO_5045223642" evidence="3">
    <location>
        <begin position="33"/>
        <end position="341"/>
    </location>
</feature>
<proteinExistence type="inferred from homology"/>
<evidence type="ECO:0000256" key="3">
    <source>
        <dbReference type="SAM" id="SignalP"/>
    </source>
</evidence>
<dbReference type="Pfam" id="PF26113">
    <property type="entry name" value="GH16_XgeA"/>
    <property type="match status" value="1"/>
</dbReference>
<dbReference type="CDD" id="cd02182">
    <property type="entry name" value="GH16_Strep_laminarinase_like"/>
    <property type="match status" value="1"/>
</dbReference>
<dbReference type="SUPFAM" id="SSF49899">
    <property type="entry name" value="Concanavalin A-like lectins/glucanases"/>
    <property type="match status" value="1"/>
</dbReference>
<evidence type="ECO:0000256" key="2">
    <source>
        <dbReference type="SAM" id="MobiDB-lite"/>
    </source>
</evidence>
<sequence>MQIKNIPSRAFATVTACALGVGLIGFANRAQAIDLPSPPGWQLQWGDSFAGPAGSLPSSANWRIDTGHGYPNGPVNWGTSEVENYTSDPANLHLDGQGHLLITPLRDASGQWTSGRVETIRDDFTAPDGGMLRMEARIQMPHVTGPNALGYWPAFWALGSNYRTTMAWPNSGEFDIMESVNGLDAAWGILHCGMNPGGPCGEPIGIGARLPCPHEACTAGPHTFTFEWNRSVTPEQMRWFVDGQLINQVAENQLPAETWHQLAEQRGYFLLLDVAVGGGFSFVMAGWKPTPTPDTEPGHPMIVDYVGVWTKPGNGKKVPAPVQPEMAADANKPGQKPVAKG</sequence>
<dbReference type="PANTHER" id="PTHR10963:SF60">
    <property type="entry name" value="GRAM-NEGATIVE BACTERIA-BINDING PROTEIN 1-RELATED"/>
    <property type="match status" value="1"/>
</dbReference>
<dbReference type="PANTHER" id="PTHR10963">
    <property type="entry name" value="GLYCOSYL HYDROLASE-RELATED"/>
    <property type="match status" value="1"/>
</dbReference>
<evidence type="ECO:0000259" key="4">
    <source>
        <dbReference type="PROSITE" id="PS51762"/>
    </source>
</evidence>
<dbReference type="InterPro" id="IPR050546">
    <property type="entry name" value="Glycosyl_Hydrlase_16"/>
</dbReference>